<accession>A0A506U122</accession>
<dbReference type="GO" id="GO:0042597">
    <property type="term" value="C:periplasmic space"/>
    <property type="evidence" value="ECO:0007669"/>
    <property type="project" value="UniProtKB-SubCell"/>
</dbReference>
<evidence type="ECO:0000313" key="11">
    <source>
        <dbReference type="Proteomes" id="UP000318801"/>
    </source>
</evidence>
<comment type="similarity">
    <text evidence="2">Belongs to the bacterial solute-binding protein 1 family.</text>
</comment>
<evidence type="ECO:0000313" key="10">
    <source>
        <dbReference type="EMBL" id="TPW27188.1"/>
    </source>
</evidence>
<evidence type="ECO:0000256" key="3">
    <source>
        <dbReference type="ARBA" id="ARBA00022475"/>
    </source>
</evidence>
<evidence type="ECO:0000256" key="8">
    <source>
        <dbReference type="ARBA" id="ARBA00023288"/>
    </source>
</evidence>
<dbReference type="InterPro" id="IPR050490">
    <property type="entry name" value="Bact_solute-bd_prot1"/>
</dbReference>
<keyword evidence="5" id="KW-0574">Periplasm</keyword>
<keyword evidence="11" id="KW-1185">Reference proteome</keyword>
<keyword evidence="3" id="KW-1003">Cell membrane</keyword>
<dbReference type="EMBL" id="VHLG01000019">
    <property type="protein sequence ID" value="TPW27188.1"/>
    <property type="molecule type" value="Genomic_DNA"/>
</dbReference>
<sequence>MRKRYFGPLMAAAMLAATAAHASELKLMWYMSATDEEPLIKEMLADYTKMHPDTTFNLQIVPYDDIDSRFAQLAAAGELPDISKTSSMRPFLRPYLMDLSAAYGDDYLDNFIKGWADGARFEGKAIAAPLSVSATGMLINKGAFDKAGVAIPDLATGWTWDEFLTKINEVAKQAHIRYPLVYDVSQSRWLTYEFEYGNHIYSEQPPYKVVFDHDKATDVLQKFIDMANNDMPPGLWSGSSSDNPKQIFMSGQAVAWMSGNWNVAPLSQQDRVDWIAGPTPYGTVKSSMIGGDYIVGFNTTKHADEVADFIKWMTTDPDAQSKYAKAMMVIPANLNVPPVDYGNKAASDAQDRFKHELAESPTYAATDQANPAMQYVWGPMKNALLQATTGEITPSDAIDQIIKAANESLAEQAK</sequence>
<comment type="subcellular location">
    <subcellularLocation>
        <location evidence="1">Periplasm</location>
    </subcellularLocation>
</comment>
<keyword evidence="7" id="KW-0564">Palmitate</keyword>
<dbReference type="Pfam" id="PF13416">
    <property type="entry name" value="SBP_bac_8"/>
    <property type="match status" value="1"/>
</dbReference>
<evidence type="ECO:0000256" key="9">
    <source>
        <dbReference type="SAM" id="SignalP"/>
    </source>
</evidence>
<dbReference type="OrthoDB" id="9805950at2"/>
<reference evidence="10 11" key="1">
    <citation type="submission" date="2019-06" db="EMBL/GenBank/DDBJ databases">
        <authorList>
            <person name="Li M."/>
        </authorList>
    </citation>
    <scope>NUCLEOTIDE SEQUENCE [LARGE SCALE GENOMIC DNA]</scope>
    <source>
        <strain evidence="10 11">BGMRC2036</strain>
    </source>
</reference>
<evidence type="ECO:0000256" key="2">
    <source>
        <dbReference type="ARBA" id="ARBA00008520"/>
    </source>
</evidence>
<keyword evidence="8" id="KW-0449">Lipoprotein</keyword>
<keyword evidence="4 9" id="KW-0732">Signal</keyword>
<keyword evidence="6" id="KW-0472">Membrane</keyword>
<proteinExistence type="inferred from homology"/>
<protein>
    <submittedName>
        <fullName evidence="10">Extracellular solute-binding protein</fullName>
    </submittedName>
</protein>
<gene>
    <name evidence="10" type="ORF">FJU08_20545</name>
</gene>
<dbReference type="AlphaFoldDB" id="A0A506U122"/>
<evidence type="ECO:0000256" key="7">
    <source>
        <dbReference type="ARBA" id="ARBA00023139"/>
    </source>
</evidence>
<evidence type="ECO:0000256" key="5">
    <source>
        <dbReference type="ARBA" id="ARBA00022764"/>
    </source>
</evidence>
<feature type="chain" id="PRO_5021248157" evidence="9">
    <location>
        <begin position="23"/>
        <end position="414"/>
    </location>
</feature>
<dbReference type="InterPro" id="IPR006059">
    <property type="entry name" value="SBP"/>
</dbReference>
<feature type="signal peptide" evidence="9">
    <location>
        <begin position="1"/>
        <end position="22"/>
    </location>
</feature>
<dbReference type="RefSeq" id="WP_141150930.1">
    <property type="nucleotide sequence ID" value="NZ_VHLG01000019.1"/>
</dbReference>
<name>A0A506U122_9HYPH</name>
<dbReference type="Proteomes" id="UP000318801">
    <property type="component" value="Unassembled WGS sequence"/>
</dbReference>
<dbReference type="PANTHER" id="PTHR43649">
    <property type="entry name" value="ARABINOSE-BINDING PROTEIN-RELATED"/>
    <property type="match status" value="1"/>
</dbReference>
<comment type="caution">
    <text evidence="10">The sequence shown here is derived from an EMBL/GenBank/DDBJ whole genome shotgun (WGS) entry which is preliminary data.</text>
</comment>
<dbReference type="PANTHER" id="PTHR43649:SF33">
    <property type="entry name" value="POLYGALACTURONAN_RHAMNOGALACTURONAN-BINDING PROTEIN YTCQ"/>
    <property type="match status" value="1"/>
</dbReference>
<evidence type="ECO:0000256" key="4">
    <source>
        <dbReference type="ARBA" id="ARBA00022729"/>
    </source>
</evidence>
<evidence type="ECO:0000256" key="6">
    <source>
        <dbReference type="ARBA" id="ARBA00023136"/>
    </source>
</evidence>
<dbReference type="Gene3D" id="3.40.190.10">
    <property type="entry name" value="Periplasmic binding protein-like II"/>
    <property type="match status" value="1"/>
</dbReference>
<organism evidence="10 11">
    <name type="scientific">Martelella alba</name>
    <dbReference type="NCBI Taxonomy" id="2590451"/>
    <lineage>
        <taxon>Bacteria</taxon>
        <taxon>Pseudomonadati</taxon>
        <taxon>Pseudomonadota</taxon>
        <taxon>Alphaproteobacteria</taxon>
        <taxon>Hyphomicrobiales</taxon>
        <taxon>Aurantimonadaceae</taxon>
        <taxon>Martelella</taxon>
    </lineage>
</organism>
<dbReference type="SUPFAM" id="SSF53850">
    <property type="entry name" value="Periplasmic binding protein-like II"/>
    <property type="match status" value="1"/>
</dbReference>
<evidence type="ECO:0000256" key="1">
    <source>
        <dbReference type="ARBA" id="ARBA00004418"/>
    </source>
</evidence>